<dbReference type="AlphaFoldDB" id="A0A8K0DAI7"/>
<comment type="caution">
    <text evidence="1">The sequence shown here is derived from an EMBL/GenBank/DDBJ whole genome shotgun (WGS) entry which is preliminary data.</text>
</comment>
<sequence>MKREARIRVRNYNKEKKKIGGATPPPKLSNTDFVIKDLIPSEFEDHENIFDSEIQELKLRYEEQIYMQRMKHEEEIHDLEVRYKTLEYEFWKKKLILLPEDTEVTNSKIRTEVKQEESIEV</sequence>
<keyword evidence="2" id="KW-1185">Reference proteome</keyword>
<evidence type="ECO:0000313" key="1">
    <source>
        <dbReference type="EMBL" id="KAF2899658.1"/>
    </source>
</evidence>
<evidence type="ECO:0000313" key="2">
    <source>
        <dbReference type="Proteomes" id="UP000801492"/>
    </source>
</evidence>
<dbReference type="Proteomes" id="UP000801492">
    <property type="component" value="Unassembled WGS sequence"/>
</dbReference>
<name>A0A8K0DAI7_IGNLU</name>
<protein>
    <submittedName>
        <fullName evidence="1">Uncharacterized protein</fullName>
    </submittedName>
</protein>
<proteinExistence type="predicted"/>
<accession>A0A8K0DAI7</accession>
<gene>
    <name evidence="1" type="ORF">ILUMI_06518</name>
</gene>
<organism evidence="1 2">
    <name type="scientific">Ignelater luminosus</name>
    <name type="common">Cucubano</name>
    <name type="synonym">Pyrophorus luminosus</name>
    <dbReference type="NCBI Taxonomy" id="2038154"/>
    <lineage>
        <taxon>Eukaryota</taxon>
        <taxon>Metazoa</taxon>
        <taxon>Ecdysozoa</taxon>
        <taxon>Arthropoda</taxon>
        <taxon>Hexapoda</taxon>
        <taxon>Insecta</taxon>
        <taxon>Pterygota</taxon>
        <taxon>Neoptera</taxon>
        <taxon>Endopterygota</taxon>
        <taxon>Coleoptera</taxon>
        <taxon>Polyphaga</taxon>
        <taxon>Elateriformia</taxon>
        <taxon>Elateroidea</taxon>
        <taxon>Elateridae</taxon>
        <taxon>Agrypninae</taxon>
        <taxon>Pyrophorini</taxon>
        <taxon>Ignelater</taxon>
    </lineage>
</organism>
<reference evidence="1" key="1">
    <citation type="submission" date="2019-08" db="EMBL/GenBank/DDBJ databases">
        <title>The genome of the North American firefly Photinus pyralis.</title>
        <authorList>
            <consortium name="Photinus pyralis genome working group"/>
            <person name="Fallon T.R."/>
            <person name="Sander Lower S.E."/>
            <person name="Weng J.-K."/>
        </authorList>
    </citation>
    <scope>NUCLEOTIDE SEQUENCE</scope>
    <source>
        <strain evidence="1">TRF0915ILg1</strain>
        <tissue evidence="1">Whole body</tissue>
    </source>
</reference>
<dbReference type="EMBL" id="VTPC01002701">
    <property type="protein sequence ID" value="KAF2899658.1"/>
    <property type="molecule type" value="Genomic_DNA"/>
</dbReference>
<dbReference type="OrthoDB" id="6084504at2759"/>